<organism evidence="2 3">
    <name type="scientific">Mycolicibacterium anyangense</name>
    <dbReference type="NCBI Taxonomy" id="1431246"/>
    <lineage>
        <taxon>Bacteria</taxon>
        <taxon>Bacillati</taxon>
        <taxon>Actinomycetota</taxon>
        <taxon>Actinomycetes</taxon>
        <taxon>Mycobacteriales</taxon>
        <taxon>Mycobacteriaceae</taxon>
        <taxon>Mycolicibacterium</taxon>
    </lineage>
</organism>
<reference evidence="2 3" key="1">
    <citation type="journal article" date="2019" name="Emerg. Microbes Infect.">
        <title>Comprehensive subspecies identification of 175 nontuberculous mycobacteria species based on 7547 genomic profiles.</title>
        <authorList>
            <person name="Matsumoto Y."/>
            <person name="Kinjo T."/>
            <person name="Motooka D."/>
            <person name="Nabeya D."/>
            <person name="Jung N."/>
            <person name="Uechi K."/>
            <person name="Horii T."/>
            <person name="Iida T."/>
            <person name="Fujita J."/>
            <person name="Nakamura S."/>
        </authorList>
    </citation>
    <scope>NUCLEOTIDE SEQUENCE [LARGE SCALE GENOMIC DNA]</scope>
    <source>
        <strain evidence="2 3">JCM 30275</strain>
    </source>
</reference>
<dbReference type="AlphaFoldDB" id="A0A6N4W7Y8"/>
<dbReference type="EMBL" id="AP022620">
    <property type="protein sequence ID" value="BBZ76162.1"/>
    <property type="molecule type" value="Genomic_DNA"/>
</dbReference>
<name>A0A6N4W7Y8_9MYCO</name>
<accession>A0A6N4W7Y8</accession>
<proteinExistence type="predicted"/>
<dbReference type="Proteomes" id="UP000467249">
    <property type="component" value="Chromosome"/>
</dbReference>
<evidence type="ECO:0000313" key="3">
    <source>
        <dbReference type="Proteomes" id="UP000467249"/>
    </source>
</evidence>
<dbReference type="RefSeq" id="WP_163803659.1">
    <property type="nucleotide sequence ID" value="NZ_AP022620.1"/>
</dbReference>
<gene>
    <name evidence="2" type="ORF">MANY_14990</name>
</gene>
<protein>
    <submittedName>
        <fullName evidence="2">Uncharacterized protein</fullName>
    </submittedName>
</protein>
<evidence type="ECO:0000256" key="1">
    <source>
        <dbReference type="SAM" id="MobiDB-lite"/>
    </source>
</evidence>
<evidence type="ECO:0000313" key="2">
    <source>
        <dbReference type="EMBL" id="BBZ76162.1"/>
    </source>
</evidence>
<keyword evidence="3" id="KW-1185">Reference proteome</keyword>
<sequence>MGHKKFHSDIDVSGPPSPPPAVTGTTFTARLYARFLAGRLDRDVEAGLLPEPGSALALHMAKLTSIQERECLARSLRSALSEPGLTHAGLPLRIPVHPERVATCQSVIDDITLLLHSPRPVRARGMARLRMLLSDGRGPLYRHGSGSLAAELRGVLAAL</sequence>
<dbReference type="KEGG" id="many:MANY_14990"/>
<feature type="region of interest" description="Disordered" evidence="1">
    <location>
        <begin position="1"/>
        <end position="23"/>
    </location>
</feature>